<evidence type="ECO:0000313" key="2">
    <source>
        <dbReference type="Proteomes" id="UP000183894"/>
    </source>
</evidence>
<sequence length="230" mass="24705">MKDDNEDSGLVDDSTRRTVLKTGAAAGIGMLSVGASTGSAAASSGPTAVINADSLPAEQGDEITFDASESSAPAGIQSYEWYVRNNETQDDFLSSPWKTGATFTESFADSPFSLKLVVTDNDGNTDSTRLDFIAHQKVTPTARITRLPEAPDNSGPITFSGRLSAAPRGTIESYEWYVRNHEHQDDYLSSPWKTGPTFVEQFADDNTFSLKLVVTDSHGNTSATETTFTV</sequence>
<dbReference type="SUPFAM" id="SSF49299">
    <property type="entry name" value="PKD domain"/>
    <property type="match status" value="2"/>
</dbReference>
<dbReference type="AlphaFoldDB" id="A0A1H7J518"/>
<reference evidence="1 2" key="1">
    <citation type="submission" date="2016-10" db="EMBL/GenBank/DDBJ databases">
        <authorList>
            <person name="de Groot N.N."/>
        </authorList>
    </citation>
    <scope>NUCLEOTIDE SEQUENCE [LARGE SCALE GENOMIC DNA]</scope>
    <source>
        <strain evidence="1 2">CDM_5</strain>
    </source>
</reference>
<dbReference type="PROSITE" id="PS51318">
    <property type="entry name" value="TAT"/>
    <property type="match status" value="1"/>
</dbReference>
<organism evidence="1 2">
    <name type="scientific">Haloferax larsenii</name>
    <dbReference type="NCBI Taxonomy" id="302484"/>
    <lineage>
        <taxon>Archaea</taxon>
        <taxon>Methanobacteriati</taxon>
        <taxon>Methanobacteriota</taxon>
        <taxon>Stenosarchaea group</taxon>
        <taxon>Halobacteria</taxon>
        <taxon>Halobacteriales</taxon>
        <taxon>Haloferacaceae</taxon>
        <taxon>Haloferax</taxon>
    </lineage>
</organism>
<dbReference type="InterPro" id="IPR035986">
    <property type="entry name" value="PKD_dom_sf"/>
</dbReference>
<dbReference type="OrthoDB" id="8638at2157"/>
<accession>A0A1H7J518</accession>
<dbReference type="InterPro" id="IPR006311">
    <property type="entry name" value="TAT_signal"/>
</dbReference>
<protein>
    <recommendedName>
        <fullName evidence="3">PKD domain-containing protein</fullName>
    </recommendedName>
</protein>
<dbReference type="RefSeq" id="WP_074792509.1">
    <property type="nucleotide sequence ID" value="NZ_FOAD01000001.1"/>
</dbReference>
<dbReference type="InterPro" id="IPR013783">
    <property type="entry name" value="Ig-like_fold"/>
</dbReference>
<gene>
    <name evidence="1" type="ORF">SAMN04488691_1011106</name>
</gene>
<evidence type="ECO:0008006" key="3">
    <source>
        <dbReference type="Google" id="ProtNLM"/>
    </source>
</evidence>
<dbReference type="Gene3D" id="2.60.40.10">
    <property type="entry name" value="Immunoglobulins"/>
    <property type="match status" value="2"/>
</dbReference>
<evidence type="ECO:0000313" key="1">
    <source>
        <dbReference type="EMBL" id="SEK69821.1"/>
    </source>
</evidence>
<dbReference type="EMBL" id="FOAD01000001">
    <property type="protein sequence ID" value="SEK69821.1"/>
    <property type="molecule type" value="Genomic_DNA"/>
</dbReference>
<proteinExistence type="predicted"/>
<name>A0A1H7J518_HALLR</name>
<dbReference type="Proteomes" id="UP000183894">
    <property type="component" value="Unassembled WGS sequence"/>
</dbReference>